<comment type="caution">
    <text evidence="2">The sequence shown here is derived from an EMBL/GenBank/DDBJ whole genome shotgun (WGS) entry which is preliminary data.</text>
</comment>
<dbReference type="PANTHER" id="PTHR12558">
    <property type="entry name" value="CELL DIVISION CYCLE 16,23,27"/>
    <property type="match status" value="1"/>
</dbReference>
<protein>
    <submittedName>
        <fullName evidence="2">Tetratricopeptide repeat-containing protein</fullName>
    </submittedName>
</protein>
<sequence>MTEKMEDEQTQKKVEALIAKIDADPYNPQNYYALGSLLTQLGSFEQAEELFKRALNVFESDPQKQALLHYGLGNVFYSTGLFKEAEQEYAYLKDSALQAEAMLMLAQSEEAVSNHQKALAYALTAYEKGQDDTALAACSVMADAFLALGNFAQAKTYYDLYLKARPKDKRILFARGVVQLGLGLDGTAYFDKVKQIDEKYYLAKMSNLDDISQTLNHNKELESDS</sequence>
<dbReference type="EMBL" id="FOCC01000004">
    <property type="protein sequence ID" value="SEM57391.1"/>
    <property type="molecule type" value="Genomic_DNA"/>
</dbReference>
<evidence type="ECO:0000256" key="1">
    <source>
        <dbReference type="PROSITE-ProRule" id="PRU00339"/>
    </source>
</evidence>
<evidence type="ECO:0000313" key="2">
    <source>
        <dbReference type="EMBL" id="SEM57391.1"/>
    </source>
</evidence>
<name>A0ABY1AAY1_9LACO</name>
<feature type="repeat" description="TPR" evidence="1">
    <location>
        <begin position="28"/>
        <end position="61"/>
    </location>
</feature>
<dbReference type="SUPFAM" id="SSF81901">
    <property type="entry name" value="HCP-like"/>
    <property type="match status" value="1"/>
</dbReference>
<dbReference type="InterPro" id="IPR011990">
    <property type="entry name" value="TPR-like_helical_dom_sf"/>
</dbReference>
<dbReference type="Gene3D" id="1.25.40.10">
    <property type="entry name" value="Tetratricopeptide repeat domain"/>
    <property type="match status" value="2"/>
</dbReference>
<keyword evidence="1" id="KW-0802">TPR repeat</keyword>
<gene>
    <name evidence="2" type="ORF">SAMN05216431_104166</name>
</gene>
<dbReference type="Pfam" id="PF13432">
    <property type="entry name" value="TPR_16"/>
    <property type="match status" value="1"/>
</dbReference>
<accession>A0ABY1AAY1</accession>
<proteinExistence type="predicted"/>
<dbReference type="Pfam" id="PF13424">
    <property type="entry name" value="TPR_12"/>
    <property type="match status" value="1"/>
</dbReference>
<reference evidence="2 3" key="1">
    <citation type="submission" date="2016-10" db="EMBL/GenBank/DDBJ databases">
        <authorList>
            <person name="Varghese N."/>
            <person name="Submissions S."/>
        </authorList>
    </citation>
    <scope>NUCLEOTIDE SEQUENCE [LARGE SCALE GENOMIC DNA]</scope>
    <source>
        <strain evidence="2 3">WC1T17</strain>
    </source>
</reference>
<evidence type="ECO:0000313" key="3">
    <source>
        <dbReference type="Proteomes" id="UP000182089"/>
    </source>
</evidence>
<dbReference type="InterPro" id="IPR019734">
    <property type="entry name" value="TPR_rpt"/>
</dbReference>
<dbReference type="PROSITE" id="PS50005">
    <property type="entry name" value="TPR"/>
    <property type="match status" value="1"/>
</dbReference>
<dbReference type="Proteomes" id="UP000182089">
    <property type="component" value="Unassembled WGS sequence"/>
</dbReference>
<dbReference type="SMART" id="SM00028">
    <property type="entry name" value="TPR"/>
    <property type="match status" value="3"/>
</dbReference>
<organism evidence="2 3">
    <name type="scientific">Ligilactobacillus ruminis</name>
    <dbReference type="NCBI Taxonomy" id="1623"/>
    <lineage>
        <taxon>Bacteria</taxon>
        <taxon>Bacillati</taxon>
        <taxon>Bacillota</taxon>
        <taxon>Bacilli</taxon>
        <taxon>Lactobacillales</taxon>
        <taxon>Lactobacillaceae</taxon>
        <taxon>Ligilactobacillus</taxon>
    </lineage>
</organism>
<dbReference type="PROSITE" id="PS50293">
    <property type="entry name" value="TPR_REGION"/>
    <property type="match status" value="1"/>
</dbReference>
<dbReference type="PANTHER" id="PTHR12558:SF13">
    <property type="entry name" value="CELL DIVISION CYCLE PROTEIN 27 HOMOLOG"/>
    <property type="match status" value="1"/>
</dbReference>